<dbReference type="EMBL" id="VUNG01000021">
    <property type="protein sequence ID" value="MST84766.1"/>
    <property type="molecule type" value="Genomic_DNA"/>
</dbReference>
<organism evidence="2 3">
    <name type="scientific">Hallella mizrahii</name>
    <dbReference type="NCBI Taxonomy" id="2606637"/>
    <lineage>
        <taxon>Bacteria</taxon>
        <taxon>Pseudomonadati</taxon>
        <taxon>Bacteroidota</taxon>
        <taxon>Bacteroidia</taxon>
        <taxon>Bacteroidales</taxon>
        <taxon>Prevotellaceae</taxon>
        <taxon>Hallella</taxon>
    </lineage>
</organism>
<keyword evidence="3" id="KW-1185">Reference proteome</keyword>
<comment type="caution">
    <text evidence="2">The sequence shown here is derived from an EMBL/GenBank/DDBJ whole genome shotgun (WGS) entry which is preliminary data.</text>
</comment>
<protein>
    <submittedName>
        <fullName evidence="2">Helix-turn-helix domain-containing protein</fullName>
    </submittedName>
</protein>
<reference evidence="2 3" key="1">
    <citation type="submission" date="2019-08" db="EMBL/GenBank/DDBJ databases">
        <title>In-depth cultivation of the pig gut microbiome towards novel bacterial diversity and tailored functional studies.</title>
        <authorList>
            <person name="Wylensek D."/>
            <person name="Hitch T.C.A."/>
            <person name="Clavel T."/>
        </authorList>
    </citation>
    <scope>NUCLEOTIDE SEQUENCE [LARGE SCALE GENOMIC DNA]</scope>
    <source>
        <strain evidence="2 3">LKV-178-WT-2A</strain>
    </source>
</reference>
<accession>A0A7K0KFP8</accession>
<gene>
    <name evidence="2" type="ORF">FYJ73_08825</name>
</gene>
<evidence type="ECO:0000313" key="2">
    <source>
        <dbReference type="EMBL" id="MST84766.1"/>
    </source>
</evidence>
<evidence type="ECO:0000313" key="3">
    <source>
        <dbReference type="Proteomes" id="UP000438914"/>
    </source>
</evidence>
<dbReference type="AlphaFoldDB" id="A0A7K0KFP8"/>
<dbReference type="InterPro" id="IPR041657">
    <property type="entry name" value="HTH_17"/>
</dbReference>
<sequence length="92" mass="10947">MIQENQTESFHAIMDKLKVMEDKLNRHSELLREIKTMREKDGYLDIVETARLFRVEQKTIYNWVCSGKIPAKKLNGRLLFPRLQIEKLIEGE</sequence>
<feature type="domain" description="Helix-turn-helix" evidence="1">
    <location>
        <begin position="43"/>
        <end position="91"/>
    </location>
</feature>
<dbReference type="Proteomes" id="UP000438914">
    <property type="component" value="Unassembled WGS sequence"/>
</dbReference>
<dbReference type="InterPro" id="IPR009061">
    <property type="entry name" value="DNA-bd_dom_put_sf"/>
</dbReference>
<dbReference type="RefSeq" id="WP_154534345.1">
    <property type="nucleotide sequence ID" value="NZ_VUNG01000021.1"/>
</dbReference>
<evidence type="ECO:0000259" key="1">
    <source>
        <dbReference type="Pfam" id="PF12728"/>
    </source>
</evidence>
<dbReference type="Pfam" id="PF12728">
    <property type="entry name" value="HTH_17"/>
    <property type="match status" value="1"/>
</dbReference>
<name>A0A7K0KFP8_9BACT</name>
<dbReference type="SUPFAM" id="SSF46955">
    <property type="entry name" value="Putative DNA-binding domain"/>
    <property type="match status" value="1"/>
</dbReference>
<proteinExistence type="predicted"/>